<feature type="transmembrane region" description="Helical" evidence="5">
    <location>
        <begin position="91"/>
        <end position="113"/>
    </location>
</feature>
<dbReference type="Pfam" id="PF13564">
    <property type="entry name" value="DoxX_2"/>
    <property type="match status" value="1"/>
</dbReference>
<name>A0A7X6CXP6_9ACTN</name>
<dbReference type="AlphaFoldDB" id="A0A7X6CXP6"/>
<dbReference type="EMBL" id="JAAVJD010000007">
    <property type="protein sequence ID" value="NJQ04472.1"/>
    <property type="molecule type" value="Genomic_DNA"/>
</dbReference>
<keyword evidence="3 5" id="KW-1133">Transmembrane helix</keyword>
<evidence type="ECO:0000256" key="6">
    <source>
        <dbReference type="SAM" id="SignalP"/>
    </source>
</evidence>
<keyword evidence="6" id="KW-0732">Signal</keyword>
<accession>A0A7X6CXP6</accession>
<dbReference type="Proteomes" id="UP000578686">
    <property type="component" value="Unassembled WGS sequence"/>
</dbReference>
<sequence>MTTLLVATILCVLANAAVAVADYARAEFVLRNSARVRVPARALPYLGTLKLAGAVGLVVGLAGWAWVGAAAGTGLLLFYIGAVAVHVRARVLHTLAFPGTYLLLATAAVVHMARLTARS</sequence>
<evidence type="ECO:0000256" key="4">
    <source>
        <dbReference type="ARBA" id="ARBA00023136"/>
    </source>
</evidence>
<evidence type="ECO:0000313" key="8">
    <source>
        <dbReference type="Proteomes" id="UP000578686"/>
    </source>
</evidence>
<reference evidence="7 8" key="1">
    <citation type="submission" date="2020-03" db="EMBL/GenBank/DDBJ databases">
        <title>Draft genome of Streptomyces sp. ventii, isolated from the Axial Seamount in the Pacific Ocean, and resequencing of the two type strains Streptomyces lonarensis strain NCL 716 and Streptomyces bohaiensis strain 11A07.</title>
        <authorList>
            <person name="Loughran R.M."/>
            <person name="Pfannmuller K.M."/>
            <person name="Wasson B.J."/>
            <person name="Deadmond M.C."/>
            <person name="Paddock B.E."/>
            <person name="Koyack M.J."/>
            <person name="Gallegos D.A."/>
            <person name="Mitchell E.A."/>
            <person name="Ushijima B."/>
            <person name="Saw J.H."/>
            <person name="Mcphail K.L."/>
            <person name="Videau P."/>
        </authorList>
    </citation>
    <scope>NUCLEOTIDE SEQUENCE [LARGE SCALE GENOMIC DNA]</scope>
    <source>
        <strain evidence="7 8">NCL716</strain>
    </source>
</reference>
<dbReference type="GO" id="GO:0016020">
    <property type="term" value="C:membrane"/>
    <property type="evidence" value="ECO:0007669"/>
    <property type="project" value="UniProtKB-SubCell"/>
</dbReference>
<protein>
    <submittedName>
        <fullName evidence="7">DoxX family protein</fullName>
    </submittedName>
</protein>
<feature type="signal peptide" evidence="6">
    <location>
        <begin position="1"/>
        <end position="19"/>
    </location>
</feature>
<keyword evidence="8" id="KW-1185">Reference proteome</keyword>
<evidence type="ECO:0000256" key="3">
    <source>
        <dbReference type="ARBA" id="ARBA00022989"/>
    </source>
</evidence>
<gene>
    <name evidence="7" type="ORF">HCN56_02465</name>
</gene>
<proteinExistence type="predicted"/>
<organism evidence="7 8">
    <name type="scientific">Streptomyces lonarensis</name>
    <dbReference type="NCBI Taxonomy" id="700599"/>
    <lineage>
        <taxon>Bacteria</taxon>
        <taxon>Bacillati</taxon>
        <taxon>Actinomycetota</taxon>
        <taxon>Actinomycetes</taxon>
        <taxon>Kitasatosporales</taxon>
        <taxon>Streptomycetaceae</taxon>
        <taxon>Streptomyces</taxon>
    </lineage>
</organism>
<keyword evidence="2 5" id="KW-0812">Transmembrane</keyword>
<comment type="subcellular location">
    <subcellularLocation>
        <location evidence="1">Membrane</location>
        <topology evidence="1">Multi-pass membrane protein</topology>
    </subcellularLocation>
</comment>
<feature type="chain" id="PRO_5038393358" evidence="6">
    <location>
        <begin position="20"/>
        <end position="119"/>
    </location>
</feature>
<evidence type="ECO:0000313" key="7">
    <source>
        <dbReference type="EMBL" id="NJQ04472.1"/>
    </source>
</evidence>
<keyword evidence="4 5" id="KW-0472">Membrane</keyword>
<evidence type="ECO:0000256" key="1">
    <source>
        <dbReference type="ARBA" id="ARBA00004141"/>
    </source>
</evidence>
<evidence type="ECO:0000256" key="5">
    <source>
        <dbReference type="SAM" id="Phobius"/>
    </source>
</evidence>
<dbReference type="InterPro" id="IPR032808">
    <property type="entry name" value="DoxX"/>
</dbReference>
<evidence type="ECO:0000256" key="2">
    <source>
        <dbReference type="ARBA" id="ARBA00022692"/>
    </source>
</evidence>
<feature type="transmembrane region" description="Helical" evidence="5">
    <location>
        <begin position="50"/>
        <end position="79"/>
    </location>
</feature>
<comment type="caution">
    <text evidence="7">The sequence shown here is derived from an EMBL/GenBank/DDBJ whole genome shotgun (WGS) entry which is preliminary data.</text>
</comment>